<evidence type="ECO:0000256" key="3">
    <source>
        <dbReference type="SAM" id="SignalP"/>
    </source>
</evidence>
<feature type="signal peptide" evidence="3">
    <location>
        <begin position="1"/>
        <end position="30"/>
    </location>
</feature>
<reference evidence="4 5" key="1">
    <citation type="submission" date="2019-06" db="EMBL/GenBank/DDBJ databases">
        <title>A chromosomal-level reference genome of Carpinus fangiana (Coryloideae, Betulaceae).</title>
        <authorList>
            <person name="Yang X."/>
            <person name="Wang Z."/>
            <person name="Zhang L."/>
            <person name="Hao G."/>
            <person name="Liu J."/>
            <person name="Yang Y."/>
        </authorList>
    </citation>
    <scope>NUCLEOTIDE SEQUENCE [LARGE SCALE GENOMIC DNA]</scope>
    <source>
        <strain evidence="4">Cfa_2016G</strain>
        <tissue evidence="4">Leaf</tissue>
    </source>
</reference>
<evidence type="ECO:0000256" key="1">
    <source>
        <dbReference type="ARBA" id="ARBA00005679"/>
    </source>
</evidence>
<dbReference type="PANTHER" id="PTHR13234:SF48">
    <property type="entry name" value="GAMMA INTERFERON RESPONSIVE LYSOSOMAL THIOL (GILT) REDUCTASE FAMILY PROTEIN"/>
    <property type="match status" value="1"/>
</dbReference>
<dbReference type="EMBL" id="CM017327">
    <property type="protein sequence ID" value="KAE8099131.1"/>
    <property type="molecule type" value="Genomic_DNA"/>
</dbReference>
<gene>
    <name evidence="4" type="ORF">FH972_017135</name>
</gene>
<proteinExistence type="inferred from homology"/>
<feature type="chain" id="PRO_5024327001" description="Saposin A-type domain-containing protein" evidence="3">
    <location>
        <begin position="31"/>
        <end position="589"/>
    </location>
</feature>
<evidence type="ECO:0008006" key="6">
    <source>
        <dbReference type="Google" id="ProtNLM"/>
    </source>
</evidence>
<dbReference type="GO" id="GO:0016671">
    <property type="term" value="F:oxidoreductase activity, acting on a sulfur group of donors, disulfide as acceptor"/>
    <property type="evidence" value="ECO:0007669"/>
    <property type="project" value="InterPro"/>
</dbReference>
<evidence type="ECO:0000256" key="2">
    <source>
        <dbReference type="ARBA" id="ARBA00023180"/>
    </source>
</evidence>
<dbReference type="PANTHER" id="PTHR13234">
    <property type="entry name" value="GAMMA-INTERFERON INDUCIBLE LYSOSOMAL THIOL REDUCTASE GILT"/>
    <property type="match status" value="1"/>
</dbReference>
<dbReference type="Proteomes" id="UP000327013">
    <property type="component" value="Chromosome 7"/>
</dbReference>
<keyword evidence="3" id="KW-0732">Signal</keyword>
<dbReference type="OrthoDB" id="958254at2759"/>
<evidence type="ECO:0000313" key="4">
    <source>
        <dbReference type="EMBL" id="KAE8099131.1"/>
    </source>
</evidence>
<comment type="similarity">
    <text evidence="1">Belongs to the GILT family.</text>
</comment>
<sequence>MAASRLLFTTTLVLATVLLSFSFTTRPAACSPASDSVTVSVYYETLCPYCANFIVNYLLKIFQNGLISVVNLRMVPWGNAWIQSNGTFVCQHGSDECLLNTIDACTITVYPDVIRHFRFIYCVERLALDGKHNEWTNCFEKTGLGTVPIDCYNSGYGNRIEQKYAKETAELNPRHRFVPWVVVNNQALQEDYGNFMTYICKAYKGKSKPEVCKSLSPKSESTEKVNSVHPVCYVALTFHKPYIHVCPVSLHGLKQMASSGLLFTCSTVFFSFLCFFLSPSNAFSSYPNDENRPKISAVGFQKVNLSLYYDTLCPSCATFIVKNLAGVFDKDLITITNLRLVPWGNSLVNKSNNAIVCQHGSDECVLNTLQACAIDVLRDVNKHYALIYCFEFLVIEGRHNDWKSCFNSLGLPEKPVLDCYVSGNGTKLIQKYADETAHLNPPHKSVPWVVVNNQPLQEDYQNFATYVCKAYKGNEHRGIKVPSTLKSQKANSSLVTLSLYYETLCPYCQSFIRNNMLKLFVEDLIDIVNLRFVPWGNARVLEPNKTIICQHGPDECYLNTIEACAINIWPDVVKPALFHQCSGIHLTIF</sequence>
<protein>
    <recommendedName>
        <fullName evidence="6">Saposin A-type domain-containing protein</fullName>
    </recommendedName>
</protein>
<evidence type="ECO:0000313" key="5">
    <source>
        <dbReference type="Proteomes" id="UP000327013"/>
    </source>
</evidence>
<accession>A0A5N6RIB2</accession>
<name>A0A5N6RIB2_9ROSI</name>
<keyword evidence="2" id="KW-0325">Glycoprotein</keyword>
<dbReference type="Pfam" id="PF03227">
    <property type="entry name" value="GILT"/>
    <property type="match status" value="3"/>
</dbReference>
<dbReference type="AlphaFoldDB" id="A0A5N6RIB2"/>
<organism evidence="4 5">
    <name type="scientific">Carpinus fangiana</name>
    <dbReference type="NCBI Taxonomy" id="176857"/>
    <lineage>
        <taxon>Eukaryota</taxon>
        <taxon>Viridiplantae</taxon>
        <taxon>Streptophyta</taxon>
        <taxon>Embryophyta</taxon>
        <taxon>Tracheophyta</taxon>
        <taxon>Spermatophyta</taxon>
        <taxon>Magnoliopsida</taxon>
        <taxon>eudicotyledons</taxon>
        <taxon>Gunneridae</taxon>
        <taxon>Pentapetalae</taxon>
        <taxon>rosids</taxon>
        <taxon>fabids</taxon>
        <taxon>Fagales</taxon>
        <taxon>Betulaceae</taxon>
        <taxon>Carpinus</taxon>
    </lineage>
</organism>
<dbReference type="InterPro" id="IPR004911">
    <property type="entry name" value="Interferon-induced_GILT"/>
</dbReference>
<keyword evidence="5" id="KW-1185">Reference proteome</keyword>